<reference evidence="4 5" key="1">
    <citation type="journal article" date="2012" name="Int. J. Syst. Evol. Microbiol.">
        <title>Vibrio caribbeanicus sp. nov., isolated from the marine sponge Scleritoderma cyanea.</title>
        <authorList>
            <person name="Hoffmann M."/>
            <person name="Monday S.R."/>
            <person name="Allard M.W."/>
            <person name="Strain E.A."/>
            <person name="Whittaker P."/>
            <person name="Naum M."/>
            <person name="McCarthy P.J."/>
            <person name="Lopez J.V."/>
            <person name="Fischer M."/>
            <person name="Brown E.W."/>
        </authorList>
    </citation>
    <scope>NUCLEOTIDE SEQUENCE [LARGE SCALE GENOMIC DNA]</scope>
    <source>
        <strain evidence="4 5">ATCC BAA-2122</strain>
    </source>
</reference>
<dbReference type="Pfam" id="PF00583">
    <property type="entry name" value="Acetyltransf_1"/>
    <property type="match status" value="1"/>
</dbReference>
<dbReference type="InterPro" id="IPR000182">
    <property type="entry name" value="GNAT_dom"/>
</dbReference>
<keyword evidence="5" id="KW-1185">Reference proteome</keyword>
<dbReference type="InterPro" id="IPR016181">
    <property type="entry name" value="Acyl_CoA_acyltransferase"/>
</dbReference>
<sequence length="177" mass="20245">MEFKLASYQDYERIAALHSENWKQFCSGILSDEYLNSDINGERLAIWQTRLTNPPFNQRVILAEEGGLLCGFICAFGKHDYQKGTIIDALHVDPAYRGRGLGRQLIQQLMIWVEQYFPDSGIYLEVLRENQQAIRFYTKIGGVCESDRVRLAPCGTEVEEQTYIWPTTKQLSKGVSG</sequence>
<proteinExistence type="predicted"/>
<evidence type="ECO:0000256" key="2">
    <source>
        <dbReference type="ARBA" id="ARBA00023315"/>
    </source>
</evidence>
<keyword evidence="2" id="KW-0012">Acyltransferase</keyword>
<dbReference type="CDD" id="cd04301">
    <property type="entry name" value="NAT_SF"/>
    <property type="match status" value="1"/>
</dbReference>
<dbReference type="STRING" id="796620.VIBC2010_05364"/>
<comment type="caution">
    <text evidence="4">The sequence shown here is derived from an EMBL/GenBank/DDBJ whole genome shotgun (WGS) entry which is preliminary data.</text>
</comment>
<evidence type="ECO:0000313" key="5">
    <source>
        <dbReference type="Proteomes" id="UP000002943"/>
    </source>
</evidence>
<dbReference type="eggNOG" id="COG0456">
    <property type="taxonomic scope" value="Bacteria"/>
</dbReference>
<dbReference type="Gene3D" id="3.40.630.30">
    <property type="match status" value="1"/>
</dbReference>
<dbReference type="InterPro" id="IPR050680">
    <property type="entry name" value="YpeA/RimI_acetyltransf"/>
</dbReference>
<keyword evidence="1 4" id="KW-0808">Transferase</keyword>
<evidence type="ECO:0000313" key="4">
    <source>
        <dbReference type="EMBL" id="EFP96577.1"/>
    </source>
</evidence>
<dbReference type="PANTHER" id="PTHR43420:SF12">
    <property type="entry name" value="N-ACETYLTRANSFERASE DOMAIN-CONTAINING PROTEIN"/>
    <property type="match status" value="1"/>
</dbReference>
<evidence type="ECO:0000256" key="1">
    <source>
        <dbReference type="ARBA" id="ARBA00022679"/>
    </source>
</evidence>
<dbReference type="RefSeq" id="WP_009601558.1">
    <property type="nucleotide sequence ID" value="NZ_AEIU01000074.1"/>
</dbReference>
<evidence type="ECO:0000259" key="3">
    <source>
        <dbReference type="PROSITE" id="PS51186"/>
    </source>
</evidence>
<accession>E3BKJ2</accession>
<dbReference type="SUPFAM" id="SSF55729">
    <property type="entry name" value="Acyl-CoA N-acyltransferases (Nat)"/>
    <property type="match status" value="1"/>
</dbReference>
<dbReference type="PROSITE" id="PS51186">
    <property type="entry name" value="GNAT"/>
    <property type="match status" value="1"/>
</dbReference>
<dbReference type="AlphaFoldDB" id="E3BKJ2"/>
<protein>
    <submittedName>
        <fullName evidence="4">Putative acetyltransferase</fullName>
    </submittedName>
</protein>
<dbReference type="PANTHER" id="PTHR43420">
    <property type="entry name" value="ACETYLTRANSFERASE"/>
    <property type="match status" value="1"/>
</dbReference>
<gene>
    <name evidence="4" type="ORF">VIBC2010_05364</name>
</gene>
<dbReference type="OrthoDB" id="5292888at2"/>
<name>E3BKJ2_9VIBR</name>
<dbReference type="EMBL" id="AEIU01000074">
    <property type="protein sequence ID" value="EFP96577.1"/>
    <property type="molecule type" value="Genomic_DNA"/>
</dbReference>
<dbReference type="Proteomes" id="UP000002943">
    <property type="component" value="Unassembled WGS sequence"/>
</dbReference>
<feature type="domain" description="N-acetyltransferase" evidence="3">
    <location>
        <begin position="1"/>
        <end position="172"/>
    </location>
</feature>
<organism evidence="4 5">
    <name type="scientific">Vibrio caribbeanicus ATCC BAA-2122</name>
    <dbReference type="NCBI Taxonomy" id="796620"/>
    <lineage>
        <taxon>Bacteria</taxon>
        <taxon>Pseudomonadati</taxon>
        <taxon>Pseudomonadota</taxon>
        <taxon>Gammaproteobacteria</taxon>
        <taxon>Vibrionales</taxon>
        <taxon>Vibrionaceae</taxon>
        <taxon>Vibrio</taxon>
    </lineage>
</organism>
<dbReference type="GO" id="GO:0016747">
    <property type="term" value="F:acyltransferase activity, transferring groups other than amino-acyl groups"/>
    <property type="evidence" value="ECO:0007669"/>
    <property type="project" value="InterPro"/>
</dbReference>